<feature type="transmembrane region" description="Helical" evidence="9">
    <location>
        <begin position="247"/>
        <end position="268"/>
    </location>
</feature>
<feature type="transmembrane region" description="Helical" evidence="9">
    <location>
        <begin position="74"/>
        <end position="92"/>
    </location>
</feature>
<evidence type="ECO:0000256" key="8">
    <source>
        <dbReference type="SAM" id="MobiDB-lite"/>
    </source>
</evidence>
<feature type="compositionally biased region" description="Low complexity" evidence="8">
    <location>
        <begin position="401"/>
        <end position="424"/>
    </location>
</feature>
<evidence type="ECO:0000256" key="6">
    <source>
        <dbReference type="ARBA" id="ARBA00022989"/>
    </source>
</evidence>
<feature type="transmembrane region" description="Helical" evidence="9">
    <location>
        <begin position="50"/>
        <end position="68"/>
    </location>
</feature>
<dbReference type="InterPro" id="IPR002549">
    <property type="entry name" value="AI-2E-like"/>
</dbReference>
<evidence type="ECO:0000313" key="10">
    <source>
        <dbReference type="EMBL" id="MDA2808862.1"/>
    </source>
</evidence>
<keyword evidence="11" id="KW-1185">Reference proteome</keyword>
<proteinExistence type="inferred from homology"/>
<organism evidence="10 11">
    <name type="scientific">Nocardiopsis suaedae</name>
    <dbReference type="NCBI Taxonomy" id="3018444"/>
    <lineage>
        <taxon>Bacteria</taxon>
        <taxon>Bacillati</taxon>
        <taxon>Actinomycetota</taxon>
        <taxon>Actinomycetes</taxon>
        <taxon>Streptosporangiales</taxon>
        <taxon>Nocardiopsidaceae</taxon>
        <taxon>Nocardiopsis</taxon>
    </lineage>
</organism>
<evidence type="ECO:0000256" key="1">
    <source>
        <dbReference type="ARBA" id="ARBA00004651"/>
    </source>
</evidence>
<comment type="subcellular location">
    <subcellularLocation>
        <location evidence="1">Cell membrane</location>
        <topology evidence="1">Multi-pass membrane protein</topology>
    </subcellularLocation>
</comment>
<evidence type="ECO:0000256" key="9">
    <source>
        <dbReference type="SAM" id="Phobius"/>
    </source>
</evidence>
<feature type="transmembrane region" description="Helical" evidence="9">
    <location>
        <begin position="186"/>
        <end position="211"/>
    </location>
</feature>
<evidence type="ECO:0000256" key="2">
    <source>
        <dbReference type="ARBA" id="ARBA00009773"/>
    </source>
</evidence>
<protein>
    <submittedName>
        <fullName evidence="10">AI-2E family transporter</fullName>
    </submittedName>
</protein>
<keyword evidence="3" id="KW-0813">Transport</keyword>
<keyword evidence="7 9" id="KW-0472">Membrane</keyword>
<dbReference type="PANTHER" id="PTHR21716">
    <property type="entry name" value="TRANSMEMBRANE PROTEIN"/>
    <property type="match status" value="1"/>
</dbReference>
<comment type="caution">
    <text evidence="10">The sequence shown here is derived from an EMBL/GenBank/DDBJ whole genome shotgun (WGS) entry which is preliminary data.</text>
</comment>
<name>A0ABT4TVY1_9ACTN</name>
<evidence type="ECO:0000313" key="11">
    <source>
        <dbReference type="Proteomes" id="UP001165685"/>
    </source>
</evidence>
<dbReference type="EMBL" id="JAQFWP010000110">
    <property type="protein sequence ID" value="MDA2808862.1"/>
    <property type="molecule type" value="Genomic_DNA"/>
</dbReference>
<comment type="similarity">
    <text evidence="2">Belongs to the autoinducer-2 exporter (AI-2E) (TC 2.A.86) family.</text>
</comment>
<feature type="transmembrane region" description="Helical" evidence="9">
    <location>
        <begin position="274"/>
        <end position="295"/>
    </location>
</feature>
<keyword evidence="4" id="KW-1003">Cell membrane</keyword>
<dbReference type="Proteomes" id="UP001165685">
    <property type="component" value="Unassembled WGS sequence"/>
</dbReference>
<gene>
    <name evidence="10" type="ORF">O4U47_30430</name>
</gene>
<dbReference type="RefSeq" id="WP_270681451.1">
    <property type="nucleotide sequence ID" value="NZ_JAQFWP010000110.1"/>
</dbReference>
<evidence type="ECO:0000256" key="4">
    <source>
        <dbReference type="ARBA" id="ARBA00022475"/>
    </source>
</evidence>
<dbReference type="Pfam" id="PF01594">
    <property type="entry name" value="AI-2E_transport"/>
    <property type="match status" value="1"/>
</dbReference>
<feature type="transmembrane region" description="Helical" evidence="9">
    <location>
        <begin position="104"/>
        <end position="129"/>
    </location>
</feature>
<dbReference type="PANTHER" id="PTHR21716:SF53">
    <property type="entry name" value="PERMEASE PERM-RELATED"/>
    <property type="match status" value="1"/>
</dbReference>
<keyword evidence="6 9" id="KW-1133">Transmembrane helix</keyword>
<evidence type="ECO:0000256" key="5">
    <source>
        <dbReference type="ARBA" id="ARBA00022692"/>
    </source>
</evidence>
<evidence type="ECO:0000256" key="7">
    <source>
        <dbReference type="ARBA" id="ARBA00023136"/>
    </source>
</evidence>
<feature type="region of interest" description="Disordered" evidence="8">
    <location>
        <begin position="387"/>
        <end position="447"/>
    </location>
</feature>
<keyword evidence="5 9" id="KW-0812">Transmembrane</keyword>
<feature type="transmembrane region" description="Helical" evidence="9">
    <location>
        <begin position="344"/>
        <end position="377"/>
    </location>
</feature>
<feature type="region of interest" description="Disordered" evidence="8">
    <location>
        <begin position="1"/>
        <end position="37"/>
    </location>
</feature>
<feature type="transmembrane region" description="Helical" evidence="9">
    <location>
        <begin position="302"/>
        <end position="324"/>
    </location>
</feature>
<accession>A0ABT4TVY1</accession>
<reference evidence="10" key="1">
    <citation type="submission" date="2023-01" db="EMBL/GenBank/DDBJ databases">
        <title>Draft genome sequence of Nocardiopsis sp. LSu2-4 isolated from halophytes.</title>
        <authorList>
            <person name="Duangmal K."/>
            <person name="Chantavorakit T."/>
        </authorList>
    </citation>
    <scope>NUCLEOTIDE SEQUENCE</scope>
    <source>
        <strain evidence="10">LSu2-4</strain>
    </source>
</reference>
<sequence>MKRPGQWSFSRFRRAARRGGTAAEEPQTPEPEAPAAEPAEDDLFRNLSDAAWRILLIGVVVALLLWAVGYLSVITVPIILAVFLTALLMPPTNWMRRKGVGRGLSTAITCVGSLIVLGGVVTLIVQPAISGFGGLVDSLGQALDSVRDIATGMGLHPALVSQIMDSADQEISNLLAENRDQLMTGVWTAGTAVLELLLGLVLILVLTVYFVHSGDRLVEWLQSLLPAASRRPVSATVDVAYGVMGRYVRGVATVGLFDAVGIGVPLFFLIDPALVIPLVVLTFIGAFLPIVGAFISGLLATAVAFVTEGPLIALVVLAVVLIVQQLESHVFAPKVYGKALDLPAAVVLVAISIGSIIGGVLGMFLATPVAAVLAALLRDRPFSEHRPGAAAEADAAEDADPSGGAARAPARAAAGGEGSAAPARYAGGSAENGSSPARAAEKSEVDR</sequence>
<evidence type="ECO:0000256" key="3">
    <source>
        <dbReference type="ARBA" id="ARBA00022448"/>
    </source>
</evidence>